<dbReference type="Proteomes" id="UP001457282">
    <property type="component" value="Unassembled WGS sequence"/>
</dbReference>
<sequence>MFTVLVLNINCVKSVLEYHRTIVECKKDEKPILDGKIGVLEKKIVEAEEAKKDEEEKEEGALEWGLFVVKFVLEAGLASCSP</sequence>
<organism evidence="1 2">
    <name type="scientific">Rubus argutus</name>
    <name type="common">Southern blackberry</name>
    <dbReference type="NCBI Taxonomy" id="59490"/>
    <lineage>
        <taxon>Eukaryota</taxon>
        <taxon>Viridiplantae</taxon>
        <taxon>Streptophyta</taxon>
        <taxon>Embryophyta</taxon>
        <taxon>Tracheophyta</taxon>
        <taxon>Spermatophyta</taxon>
        <taxon>Magnoliopsida</taxon>
        <taxon>eudicotyledons</taxon>
        <taxon>Gunneridae</taxon>
        <taxon>Pentapetalae</taxon>
        <taxon>rosids</taxon>
        <taxon>fabids</taxon>
        <taxon>Rosales</taxon>
        <taxon>Rosaceae</taxon>
        <taxon>Rosoideae</taxon>
        <taxon>Rosoideae incertae sedis</taxon>
        <taxon>Rubus</taxon>
    </lineage>
</organism>
<evidence type="ECO:0000313" key="2">
    <source>
        <dbReference type="Proteomes" id="UP001457282"/>
    </source>
</evidence>
<proteinExistence type="predicted"/>
<gene>
    <name evidence="1" type="ORF">M0R45_031819</name>
</gene>
<dbReference type="EMBL" id="JBEDUW010000006">
    <property type="protein sequence ID" value="KAK9923397.1"/>
    <property type="molecule type" value="Genomic_DNA"/>
</dbReference>
<accession>A0AAW1WFR3</accession>
<protein>
    <submittedName>
        <fullName evidence="1">Uncharacterized protein</fullName>
    </submittedName>
</protein>
<comment type="caution">
    <text evidence="1">The sequence shown here is derived from an EMBL/GenBank/DDBJ whole genome shotgun (WGS) entry which is preliminary data.</text>
</comment>
<dbReference type="AlphaFoldDB" id="A0AAW1WFR3"/>
<evidence type="ECO:0000313" key="1">
    <source>
        <dbReference type="EMBL" id="KAK9923397.1"/>
    </source>
</evidence>
<reference evidence="1 2" key="1">
    <citation type="journal article" date="2023" name="G3 (Bethesda)">
        <title>A chromosome-length genome assembly and annotation of blackberry (Rubus argutus, cv. 'Hillquist').</title>
        <authorList>
            <person name="Bruna T."/>
            <person name="Aryal R."/>
            <person name="Dudchenko O."/>
            <person name="Sargent D.J."/>
            <person name="Mead D."/>
            <person name="Buti M."/>
            <person name="Cavallini A."/>
            <person name="Hytonen T."/>
            <person name="Andres J."/>
            <person name="Pham M."/>
            <person name="Weisz D."/>
            <person name="Mascagni F."/>
            <person name="Usai G."/>
            <person name="Natali L."/>
            <person name="Bassil N."/>
            <person name="Fernandez G.E."/>
            <person name="Lomsadze A."/>
            <person name="Armour M."/>
            <person name="Olukolu B."/>
            <person name="Poorten T."/>
            <person name="Britton C."/>
            <person name="Davik J."/>
            <person name="Ashrafi H."/>
            <person name="Aiden E.L."/>
            <person name="Borodovsky M."/>
            <person name="Worthington M."/>
        </authorList>
    </citation>
    <scope>NUCLEOTIDE SEQUENCE [LARGE SCALE GENOMIC DNA]</scope>
    <source>
        <strain evidence="1">PI 553951</strain>
    </source>
</reference>
<name>A0AAW1WFR3_RUBAR</name>
<keyword evidence="2" id="KW-1185">Reference proteome</keyword>